<sequence length="738" mass="86170">MSNNILSQKKEILEYLSKRQLKNAIELLHKLVVNAQDWHISEKLSELETNYKYMLHYQFEGLEDSQKGTIYSNILRSLYEITDDSSDELLAIDSSNIFYERLRIQAARPATIFNDFTRQLKEISTSLSVLDLLNYDDSTATQKRDLAIRRERIGSDLFNYVFTSPRSAESDQQEYLDFISNDDIPIRERALFISALTLSLFHRFDFRKTIVLIDACKSHHMAIRQRAIVGLIIVLQMYDVRWPLYPECQFRLDALSEDEGFRKSVLSVVKQLIRSRETEEISRKLTEEIIPEMMKFNSLAGKKLNMEDLMGETDFADKNPDWKKELENSGLANKLQEYSSLQMEGADVFHSTFANLKNFTFFREMSNWFLAFDTSYSELQSIFSGKDGLNGFLQTAVLNSGHMCNSDKYSFALSLLQIPSAQREIMAQRFSQESEQLKELQKEAEALHPTISEEVISNQYIQDLYRFFKLYPYKNNFLDIFTLRLNFYDKESIAPLIADKENMLQIANFCFDKNFFADALAIYEKLIKENITNSDIWQKIGYCKQIQNNLQGALDAYLQAETFSPDNSWIIKRIAQTYRSLKDPQHSLEYYQRAAQLNPNNLNLELNIGHCYLELGQYEQALNCYFKIEVLETKTNKAWRPIAWTAFLLRKLDVAEKYYERILADKPNAHDYLNAGHVQLCLNNKKAALDYYLNAAVKISDFDQFIKLFEEDKTELISAGIENSFFPLLFDEIRYKLD</sequence>
<reference evidence="5" key="1">
    <citation type="submission" date="2016-11" db="EMBL/GenBank/DDBJ databases">
        <authorList>
            <person name="Varghese N."/>
            <person name="Submissions S."/>
        </authorList>
    </citation>
    <scope>NUCLEOTIDE SEQUENCE [LARGE SCALE GENOMIC DNA]</scope>
    <source>
        <strain evidence="5">DSM 27370</strain>
    </source>
</reference>
<dbReference type="PANTHER" id="PTHR44186:SF1">
    <property type="entry name" value="BARDET-BIEDL SYNDROME 4 PROTEIN"/>
    <property type="match status" value="1"/>
</dbReference>
<feature type="repeat" description="TPR" evidence="3">
    <location>
        <begin position="602"/>
        <end position="635"/>
    </location>
</feature>
<dbReference type="AlphaFoldDB" id="A0A1M5E008"/>
<evidence type="ECO:0000313" key="5">
    <source>
        <dbReference type="Proteomes" id="UP000184480"/>
    </source>
</evidence>
<dbReference type="SMART" id="SM00028">
    <property type="entry name" value="TPR"/>
    <property type="match status" value="4"/>
</dbReference>
<dbReference type="Proteomes" id="UP000184480">
    <property type="component" value="Unassembled WGS sequence"/>
</dbReference>
<keyword evidence="1" id="KW-0677">Repeat</keyword>
<dbReference type="EMBL" id="FQUC01000009">
    <property type="protein sequence ID" value="SHF72535.1"/>
    <property type="molecule type" value="Genomic_DNA"/>
</dbReference>
<feature type="repeat" description="TPR" evidence="3">
    <location>
        <begin position="534"/>
        <end position="567"/>
    </location>
</feature>
<keyword evidence="2 3" id="KW-0802">TPR repeat</keyword>
<accession>A0A1M5E008</accession>
<dbReference type="InterPro" id="IPR019734">
    <property type="entry name" value="TPR_rpt"/>
</dbReference>
<evidence type="ECO:0000256" key="3">
    <source>
        <dbReference type="PROSITE-ProRule" id="PRU00339"/>
    </source>
</evidence>
<protein>
    <submittedName>
        <fullName evidence="4">Tetratricopeptide repeat-containing protein</fullName>
    </submittedName>
</protein>
<dbReference type="STRING" id="1346286.SAMN05444362_109106"/>
<dbReference type="PANTHER" id="PTHR44186">
    <property type="match status" value="1"/>
</dbReference>
<dbReference type="SUPFAM" id="SSF48452">
    <property type="entry name" value="TPR-like"/>
    <property type="match status" value="1"/>
</dbReference>
<feature type="repeat" description="TPR" evidence="3">
    <location>
        <begin position="568"/>
        <end position="601"/>
    </location>
</feature>
<dbReference type="Pfam" id="PF14559">
    <property type="entry name" value="TPR_19"/>
    <property type="match status" value="1"/>
</dbReference>
<dbReference type="OrthoDB" id="1108959at2"/>
<dbReference type="Gene3D" id="1.25.40.10">
    <property type="entry name" value="Tetratricopeptide repeat domain"/>
    <property type="match status" value="1"/>
</dbReference>
<evidence type="ECO:0000256" key="1">
    <source>
        <dbReference type="ARBA" id="ARBA00022737"/>
    </source>
</evidence>
<dbReference type="PROSITE" id="PS50005">
    <property type="entry name" value="TPR"/>
    <property type="match status" value="3"/>
</dbReference>
<gene>
    <name evidence="4" type="ORF">SAMN05444362_109106</name>
</gene>
<proteinExistence type="predicted"/>
<name>A0A1M5E008_9BACT</name>
<keyword evidence="5" id="KW-1185">Reference proteome</keyword>
<organism evidence="4 5">
    <name type="scientific">Dysgonomonas macrotermitis</name>
    <dbReference type="NCBI Taxonomy" id="1346286"/>
    <lineage>
        <taxon>Bacteria</taxon>
        <taxon>Pseudomonadati</taxon>
        <taxon>Bacteroidota</taxon>
        <taxon>Bacteroidia</taxon>
        <taxon>Bacteroidales</taxon>
        <taxon>Dysgonomonadaceae</taxon>
        <taxon>Dysgonomonas</taxon>
    </lineage>
</organism>
<evidence type="ECO:0000256" key="2">
    <source>
        <dbReference type="ARBA" id="ARBA00022803"/>
    </source>
</evidence>
<evidence type="ECO:0000313" key="4">
    <source>
        <dbReference type="EMBL" id="SHF72535.1"/>
    </source>
</evidence>
<dbReference type="RefSeq" id="WP_062179932.1">
    <property type="nucleotide sequence ID" value="NZ_BBXL01000008.1"/>
</dbReference>
<dbReference type="InterPro" id="IPR011990">
    <property type="entry name" value="TPR-like_helical_dom_sf"/>
</dbReference>